<feature type="region of interest" description="Disordered" evidence="1">
    <location>
        <begin position="266"/>
        <end position="286"/>
    </location>
</feature>
<name>A0A835CN86_APHGI</name>
<sequence length="286" mass="32919">MNNNFRRKDQKAKTDLDTFCNSGRTQNQDIEILKVLSMPPPIVPVVDCQVDVTNMKLIESQAACRGDIEYLKENRQLTDSSGCSTIELIIQQEPAQQLQHTKPEPQQKIPQQPLVLGIQQELQKQQEQLTPTPTHQEEIPQYPPALEIQEVIPQEQEQPIPAPQQEIPQYPLTLGIQEELPQEQEQPIPAPQQEIPQNLLALEIQEQLPQQHEQPIPEPQREIPQHPLALGIQEELPQQHEQPIPEPQREIKQHNEVEIVVENVHFPAEPQHESQLYGQNYDRDTC</sequence>
<proteinExistence type="predicted"/>
<protein>
    <submittedName>
        <fullName evidence="2">Uncharacterized protein</fullName>
    </submittedName>
</protein>
<gene>
    <name evidence="2" type="ORF">HCN44_000374</name>
</gene>
<dbReference type="Proteomes" id="UP000639338">
    <property type="component" value="Unassembled WGS sequence"/>
</dbReference>
<dbReference type="EMBL" id="JACMRX010000004">
    <property type="protein sequence ID" value="KAF7990569.1"/>
    <property type="molecule type" value="Genomic_DNA"/>
</dbReference>
<dbReference type="OrthoDB" id="7667486at2759"/>
<keyword evidence="3" id="KW-1185">Reference proteome</keyword>
<accession>A0A835CN86</accession>
<dbReference type="AlphaFoldDB" id="A0A835CN86"/>
<evidence type="ECO:0000313" key="2">
    <source>
        <dbReference type="EMBL" id="KAF7990569.1"/>
    </source>
</evidence>
<organism evidence="2 3">
    <name type="scientific">Aphidius gifuensis</name>
    <name type="common">Parasitoid wasp</name>
    <dbReference type="NCBI Taxonomy" id="684658"/>
    <lineage>
        <taxon>Eukaryota</taxon>
        <taxon>Metazoa</taxon>
        <taxon>Ecdysozoa</taxon>
        <taxon>Arthropoda</taxon>
        <taxon>Hexapoda</taxon>
        <taxon>Insecta</taxon>
        <taxon>Pterygota</taxon>
        <taxon>Neoptera</taxon>
        <taxon>Endopterygota</taxon>
        <taxon>Hymenoptera</taxon>
        <taxon>Apocrita</taxon>
        <taxon>Ichneumonoidea</taxon>
        <taxon>Braconidae</taxon>
        <taxon>Aphidiinae</taxon>
        <taxon>Aphidius</taxon>
    </lineage>
</organism>
<comment type="caution">
    <text evidence="2">The sequence shown here is derived from an EMBL/GenBank/DDBJ whole genome shotgun (WGS) entry which is preliminary data.</text>
</comment>
<reference evidence="2 3" key="1">
    <citation type="submission" date="2020-08" db="EMBL/GenBank/DDBJ databases">
        <title>Aphidius gifuensis genome sequencing and assembly.</title>
        <authorList>
            <person name="Du Z."/>
        </authorList>
    </citation>
    <scope>NUCLEOTIDE SEQUENCE [LARGE SCALE GENOMIC DNA]</scope>
    <source>
        <strain evidence="2">YNYX2018</strain>
        <tissue evidence="2">Adults</tissue>
    </source>
</reference>
<evidence type="ECO:0000256" key="1">
    <source>
        <dbReference type="SAM" id="MobiDB-lite"/>
    </source>
</evidence>
<evidence type="ECO:0000313" key="3">
    <source>
        <dbReference type="Proteomes" id="UP000639338"/>
    </source>
</evidence>